<accession>A0A8X6TTT3</accession>
<dbReference type="OrthoDB" id="6570909at2759"/>
<sequence>MNFLRQEVKGEEMVNLARTGFASHQNPRRKEFQNDQLKLSGESSTASALICDFIPRIENDEILIDLKRKKIVYADFFREETDINLLIGADDLGKFIDWKYCCIRMWLNNRRIETRLDGVWKGSCRIDNILPSLSMPSMSLPANKLWELEVLGIASENEKEKDNFNLKDFNDIIKILPDGRYERIYPLEIYSKESVDGELGGEESNSNNVTDNENNVTSVDAVIVRKFTSSGRPVKAPTRLPLLNNVRFRTTHIRWRSLSIDSGSSFISKQHSSVLFPKFLSNATFTIAWNRMMATNYIDQQDMEQSDYVGSISTTPHSEGTTNYCLERQEIENKIKVAAKLKECFQDRLTVFDSFNADPESTECTSNLY</sequence>
<name>A0A8X6TTT3_NEPPI</name>
<gene>
    <name evidence="1" type="primary">AVEN_28366_1</name>
    <name evidence="1" type="ORF">NPIL_362421</name>
</gene>
<evidence type="ECO:0000313" key="1">
    <source>
        <dbReference type="EMBL" id="GFT46114.1"/>
    </source>
</evidence>
<protein>
    <submittedName>
        <fullName evidence="1">DUF5641 domain-containing protein</fullName>
    </submittedName>
</protein>
<dbReference type="AlphaFoldDB" id="A0A8X6TTT3"/>
<organism evidence="1 2">
    <name type="scientific">Nephila pilipes</name>
    <name type="common">Giant wood spider</name>
    <name type="synonym">Nephila maculata</name>
    <dbReference type="NCBI Taxonomy" id="299642"/>
    <lineage>
        <taxon>Eukaryota</taxon>
        <taxon>Metazoa</taxon>
        <taxon>Ecdysozoa</taxon>
        <taxon>Arthropoda</taxon>
        <taxon>Chelicerata</taxon>
        <taxon>Arachnida</taxon>
        <taxon>Araneae</taxon>
        <taxon>Araneomorphae</taxon>
        <taxon>Entelegynae</taxon>
        <taxon>Araneoidea</taxon>
        <taxon>Nephilidae</taxon>
        <taxon>Nephila</taxon>
    </lineage>
</organism>
<reference evidence="1" key="1">
    <citation type="submission" date="2020-08" db="EMBL/GenBank/DDBJ databases">
        <title>Multicomponent nature underlies the extraordinary mechanical properties of spider dragline silk.</title>
        <authorList>
            <person name="Kono N."/>
            <person name="Nakamura H."/>
            <person name="Mori M."/>
            <person name="Yoshida Y."/>
            <person name="Ohtoshi R."/>
            <person name="Malay A.D."/>
            <person name="Moran D.A.P."/>
            <person name="Tomita M."/>
            <person name="Numata K."/>
            <person name="Arakawa K."/>
        </authorList>
    </citation>
    <scope>NUCLEOTIDE SEQUENCE</scope>
</reference>
<evidence type="ECO:0000313" key="2">
    <source>
        <dbReference type="Proteomes" id="UP000887013"/>
    </source>
</evidence>
<comment type="caution">
    <text evidence="1">The sequence shown here is derived from an EMBL/GenBank/DDBJ whole genome shotgun (WGS) entry which is preliminary data.</text>
</comment>
<dbReference type="Proteomes" id="UP000887013">
    <property type="component" value="Unassembled WGS sequence"/>
</dbReference>
<keyword evidence="2" id="KW-1185">Reference proteome</keyword>
<dbReference type="EMBL" id="BMAW01111069">
    <property type="protein sequence ID" value="GFT46114.1"/>
    <property type="molecule type" value="Genomic_DNA"/>
</dbReference>
<proteinExistence type="predicted"/>